<evidence type="ECO:0000256" key="3">
    <source>
        <dbReference type="ARBA" id="ARBA00023306"/>
    </source>
</evidence>
<evidence type="ECO:0000256" key="1">
    <source>
        <dbReference type="ARBA" id="ARBA00022618"/>
    </source>
</evidence>
<accession>A0A1R0H3N7</accession>
<feature type="domain" description="Cyclin-like" evidence="6">
    <location>
        <begin position="437"/>
        <end position="521"/>
    </location>
</feature>
<evidence type="ECO:0000313" key="8">
    <source>
        <dbReference type="EMBL" id="OLY83693.1"/>
    </source>
</evidence>
<feature type="compositionally biased region" description="Acidic residues" evidence="5">
    <location>
        <begin position="306"/>
        <end position="315"/>
    </location>
</feature>
<dbReference type="PROSITE" id="PS00292">
    <property type="entry name" value="CYCLINS"/>
    <property type="match status" value="1"/>
</dbReference>
<feature type="region of interest" description="Disordered" evidence="5">
    <location>
        <begin position="282"/>
        <end position="315"/>
    </location>
</feature>
<feature type="domain" description="Cyclin C-terminal" evidence="7">
    <location>
        <begin position="530"/>
        <end position="644"/>
    </location>
</feature>
<feature type="compositionally biased region" description="Low complexity" evidence="5">
    <location>
        <begin position="187"/>
        <end position="215"/>
    </location>
</feature>
<gene>
    <name evidence="8" type="ORF">AYI68_g2164</name>
</gene>
<protein>
    <submittedName>
        <fullName evidence="8">G2/mitotic-specific cyclin-4</fullName>
    </submittedName>
</protein>
<keyword evidence="3" id="KW-0131">Cell cycle</keyword>
<dbReference type="AlphaFoldDB" id="A0A1R0H3N7"/>
<dbReference type="FunFam" id="1.10.472.10:FF:000001">
    <property type="entry name" value="G2/mitotic-specific cyclin"/>
    <property type="match status" value="1"/>
</dbReference>
<dbReference type="InterPro" id="IPR048258">
    <property type="entry name" value="Cyclins_cyclin-box"/>
</dbReference>
<dbReference type="Pfam" id="PF00134">
    <property type="entry name" value="Cyclin_N"/>
    <property type="match status" value="1"/>
</dbReference>
<dbReference type="OrthoDB" id="5590282at2759"/>
<dbReference type="STRING" id="133383.A0A1R0H3N7"/>
<dbReference type="InterPro" id="IPR036915">
    <property type="entry name" value="Cyclin-like_sf"/>
</dbReference>
<dbReference type="SUPFAM" id="SSF47954">
    <property type="entry name" value="Cyclin-like"/>
    <property type="match status" value="2"/>
</dbReference>
<dbReference type="Gene3D" id="1.10.472.10">
    <property type="entry name" value="Cyclin-like"/>
    <property type="match status" value="2"/>
</dbReference>
<dbReference type="SMART" id="SM01332">
    <property type="entry name" value="Cyclin_C"/>
    <property type="match status" value="1"/>
</dbReference>
<dbReference type="InterPro" id="IPR039361">
    <property type="entry name" value="Cyclin"/>
</dbReference>
<sequence>MFQNKSSSFGVRPRATGRQTALSNENSTANSIKTRSQVIKDATKDIRLNTKPTLLSKQVVNSKFVKPLVPQSKLSARPQLSNNGVISSKPKVSLSTIKDVRIPKQTSSIPSVVITRSRSLNGGSSDSSSSELLSSKRITRPVRKIAGGVITSKTSALSDTKDISKSAAIKLNASSDSISTRKIAKPSSLYSSRRSQFSNSSASLNSISSNDTSSSDLKAANRGHHRSNTSTSSVIPHDKPNRPHSHEITNNNDPSLKLTSSNIKLSSLRISSSDSHSTIVDNVQWSEPSQNMDVDSYSEKTNVSETENEVDTEPEVDDEGLLIDINENDYKHIDAQNSLKEFYSPSSDLIANVDTQNQDAITYALSHTGLSGEVPITISEVKKFESDVDPFDTSLVPEYSDDIFLYMRELEDRLIPSNDYMDRQPELAWSMRCILVDWLVQVHDRFRLLPETLFLAINFVDRFLSIKTVKMHKLQLVGAVCLLLAAKYEEIQFPSVSEIVYMTENAYTSDEVTKAERYILRMLNFDLGWPGPMSFLRRISKADDYDISTRTLSKYLLEVTLMDEHFINVPPSKLAAISHYLSLRLLSKGSWTREHAFYSGYFESEISVHLSQILKTLMHPKKHQAIFDKYSDRKYMRSSEFVAQWFQRNDYNSLLEPHESDFSPL</sequence>
<dbReference type="InterPro" id="IPR004367">
    <property type="entry name" value="Cyclin_C-dom"/>
</dbReference>
<reference evidence="8 9" key="1">
    <citation type="journal article" date="2016" name="Mol. Biol. Evol.">
        <title>Genome-Wide Survey of Gut Fungi (Harpellales) Reveals the First Horizontally Transferred Ubiquitin Gene from a Mosquito Host.</title>
        <authorList>
            <person name="Wang Y."/>
            <person name="White M.M."/>
            <person name="Kvist S."/>
            <person name="Moncalvo J.M."/>
        </authorList>
    </citation>
    <scope>NUCLEOTIDE SEQUENCE [LARGE SCALE GENOMIC DNA]</scope>
    <source>
        <strain evidence="8 9">ALG-7-W6</strain>
    </source>
</reference>
<dbReference type="EMBL" id="LSSL01000787">
    <property type="protein sequence ID" value="OLY83693.1"/>
    <property type="molecule type" value="Genomic_DNA"/>
</dbReference>
<feature type="region of interest" description="Disordered" evidence="5">
    <location>
        <begin position="1"/>
        <end position="36"/>
    </location>
</feature>
<feature type="compositionally biased region" description="Basic and acidic residues" evidence="5">
    <location>
        <begin position="236"/>
        <end position="247"/>
    </location>
</feature>
<dbReference type="CDD" id="cd20512">
    <property type="entry name" value="CYCLIN_CLBs_yeast_rpt2"/>
    <property type="match status" value="1"/>
</dbReference>
<organism evidence="8 9">
    <name type="scientific">Smittium mucronatum</name>
    <dbReference type="NCBI Taxonomy" id="133383"/>
    <lineage>
        <taxon>Eukaryota</taxon>
        <taxon>Fungi</taxon>
        <taxon>Fungi incertae sedis</taxon>
        <taxon>Zoopagomycota</taxon>
        <taxon>Kickxellomycotina</taxon>
        <taxon>Harpellomycetes</taxon>
        <taxon>Harpellales</taxon>
        <taxon>Legeriomycetaceae</taxon>
        <taxon>Smittium</taxon>
    </lineage>
</organism>
<feature type="compositionally biased region" description="Polar residues" evidence="5">
    <location>
        <begin position="248"/>
        <end position="257"/>
    </location>
</feature>
<name>A0A1R0H3N7_9FUNG</name>
<dbReference type="GO" id="GO:0051301">
    <property type="term" value="P:cell division"/>
    <property type="evidence" value="ECO:0007669"/>
    <property type="project" value="UniProtKB-KW"/>
</dbReference>
<evidence type="ECO:0000259" key="6">
    <source>
        <dbReference type="SMART" id="SM00385"/>
    </source>
</evidence>
<evidence type="ECO:0000313" key="9">
    <source>
        <dbReference type="Proteomes" id="UP000187455"/>
    </source>
</evidence>
<feature type="compositionally biased region" description="Polar residues" evidence="5">
    <location>
        <begin position="282"/>
        <end position="305"/>
    </location>
</feature>
<dbReference type="SMART" id="SM00385">
    <property type="entry name" value="CYCLIN"/>
    <property type="match status" value="2"/>
</dbReference>
<evidence type="ECO:0000256" key="4">
    <source>
        <dbReference type="RuleBase" id="RU000383"/>
    </source>
</evidence>
<comment type="similarity">
    <text evidence="4">Belongs to the cyclin family.</text>
</comment>
<dbReference type="Proteomes" id="UP000187455">
    <property type="component" value="Unassembled WGS sequence"/>
</dbReference>
<feature type="domain" description="Cyclin-like" evidence="6">
    <location>
        <begin position="534"/>
        <end position="615"/>
    </location>
</feature>
<keyword evidence="9" id="KW-1185">Reference proteome</keyword>
<comment type="caution">
    <text evidence="8">The sequence shown here is derived from an EMBL/GenBank/DDBJ whole genome shotgun (WGS) entry which is preliminary data.</text>
</comment>
<evidence type="ECO:0000256" key="5">
    <source>
        <dbReference type="SAM" id="MobiDB-lite"/>
    </source>
</evidence>
<evidence type="ECO:0000259" key="7">
    <source>
        <dbReference type="SMART" id="SM01332"/>
    </source>
</evidence>
<dbReference type="InterPro" id="IPR013763">
    <property type="entry name" value="Cyclin-like_dom"/>
</dbReference>
<dbReference type="InterPro" id="IPR006671">
    <property type="entry name" value="Cyclin_N"/>
</dbReference>
<feature type="region of interest" description="Disordered" evidence="5">
    <location>
        <begin position="182"/>
        <end position="257"/>
    </location>
</feature>
<proteinExistence type="inferred from homology"/>
<evidence type="ECO:0000256" key="2">
    <source>
        <dbReference type="ARBA" id="ARBA00023127"/>
    </source>
</evidence>
<feature type="compositionally biased region" description="Polar residues" evidence="5">
    <location>
        <begin position="17"/>
        <end position="36"/>
    </location>
</feature>
<dbReference type="Pfam" id="PF02984">
    <property type="entry name" value="Cyclin_C"/>
    <property type="match status" value="1"/>
</dbReference>
<keyword evidence="2 4" id="KW-0195">Cyclin</keyword>
<dbReference type="PANTHER" id="PTHR10177">
    <property type="entry name" value="CYCLINS"/>
    <property type="match status" value="1"/>
</dbReference>
<keyword evidence="1" id="KW-0132">Cell division</keyword>